<dbReference type="InterPro" id="IPR009210">
    <property type="entry name" value="ASCC1"/>
</dbReference>
<dbReference type="GO" id="GO:0005634">
    <property type="term" value="C:nucleus"/>
    <property type="evidence" value="ECO:0007669"/>
    <property type="project" value="TreeGrafter"/>
</dbReference>
<accession>A0A4Y7T026</accession>
<feature type="compositionally biased region" description="Gly residues" evidence="1">
    <location>
        <begin position="87"/>
        <end position="98"/>
    </location>
</feature>
<proteinExistence type="predicted"/>
<evidence type="ECO:0000313" key="4">
    <source>
        <dbReference type="Proteomes" id="UP000298030"/>
    </source>
</evidence>
<gene>
    <name evidence="3" type="ORF">FA13DRAFT_1736636</name>
</gene>
<evidence type="ECO:0000313" key="3">
    <source>
        <dbReference type="EMBL" id="TEB27248.1"/>
    </source>
</evidence>
<dbReference type="EMBL" id="QPFP01000041">
    <property type="protein sequence ID" value="TEB27248.1"/>
    <property type="molecule type" value="Genomic_DNA"/>
</dbReference>
<feature type="domain" description="A-kinase anchor protein 7-like phosphoesterase" evidence="2">
    <location>
        <begin position="108"/>
        <end position="167"/>
    </location>
</feature>
<feature type="compositionally biased region" description="Basic and acidic residues" evidence="1">
    <location>
        <begin position="205"/>
        <end position="214"/>
    </location>
</feature>
<dbReference type="Gene3D" id="3.90.1140.10">
    <property type="entry name" value="Cyclic phosphodiesterase"/>
    <property type="match status" value="1"/>
</dbReference>
<keyword evidence="4" id="KW-1185">Reference proteome</keyword>
<evidence type="ECO:0000259" key="2">
    <source>
        <dbReference type="Pfam" id="PF10469"/>
    </source>
</evidence>
<organism evidence="3 4">
    <name type="scientific">Coprinellus micaceus</name>
    <name type="common">Glistening ink-cap mushroom</name>
    <name type="synonym">Coprinus micaceus</name>
    <dbReference type="NCBI Taxonomy" id="71717"/>
    <lineage>
        <taxon>Eukaryota</taxon>
        <taxon>Fungi</taxon>
        <taxon>Dikarya</taxon>
        <taxon>Basidiomycota</taxon>
        <taxon>Agaricomycotina</taxon>
        <taxon>Agaricomycetes</taxon>
        <taxon>Agaricomycetidae</taxon>
        <taxon>Agaricales</taxon>
        <taxon>Agaricineae</taxon>
        <taxon>Psathyrellaceae</taxon>
        <taxon>Coprinellus</taxon>
    </lineage>
</organism>
<feature type="compositionally biased region" description="Polar residues" evidence="1">
    <location>
        <begin position="1"/>
        <end position="23"/>
    </location>
</feature>
<comment type="caution">
    <text evidence="3">The sequence shown here is derived from an EMBL/GenBank/DDBJ whole genome shotgun (WGS) entry which is preliminary data.</text>
</comment>
<feature type="compositionally biased region" description="Gly residues" evidence="1">
    <location>
        <begin position="68"/>
        <end position="80"/>
    </location>
</feature>
<dbReference type="Proteomes" id="UP000298030">
    <property type="component" value="Unassembled WGS sequence"/>
</dbReference>
<dbReference type="OrthoDB" id="277832at2759"/>
<sequence length="376" mass="39584">MSTPNSAPSSSRLSRQPASNPDANSGRGRGDRGGLRGRGGRVIANAVFEQSTAGADSPSTPRQQDSGGWKGRGGHRGQGGSHPQSWGRGGAKGGGRAGGRNEPPAPRPTHFLALPLHTHPRLASLVSSFQSALLAHDPSIAGLNGSIVIDPRRLHLTLGVMALEEEEGPAPTSASHTARSPGQRGPHPADSVFTDPSTRTTPTDPSHHPPIEPKRTITSALVLLRSLRPQISTILAGARVKFPLEKMDVFPPGATSNANVLFLGPNEPTAARRRNGNGRNNGERSEWDVLWSVADFVHQAFKSAGYITDTRPLKLHCTILNASHRKPRVPRYGFSFADVLKAEGVTGLLGVGATSVEFELVPDATRTGDKGAGGAR</sequence>
<evidence type="ECO:0000256" key="1">
    <source>
        <dbReference type="SAM" id="MobiDB-lite"/>
    </source>
</evidence>
<feature type="region of interest" description="Disordered" evidence="1">
    <location>
        <begin position="165"/>
        <end position="214"/>
    </location>
</feature>
<name>A0A4Y7T026_COPMI</name>
<dbReference type="InterPro" id="IPR019510">
    <property type="entry name" value="AKAP7-like_phosphoesterase"/>
</dbReference>
<reference evidence="3 4" key="1">
    <citation type="journal article" date="2019" name="Nat. Ecol. Evol.">
        <title>Megaphylogeny resolves global patterns of mushroom evolution.</title>
        <authorList>
            <person name="Varga T."/>
            <person name="Krizsan K."/>
            <person name="Foldi C."/>
            <person name="Dima B."/>
            <person name="Sanchez-Garcia M."/>
            <person name="Sanchez-Ramirez S."/>
            <person name="Szollosi G.J."/>
            <person name="Szarkandi J.G."/>
            <person name="Papp V."/>
            <person name="Albert L."/>
            <person name="Andreopoulos W."/>
            <person name="Angelini C."/>
            <person name="Antonin V."/>
            <person name="Barry K.W."/>
            <person name="Bougher N.L."/>
            <person name="Buchanan P."/>
            <person name="Buyck B."/>
            <person name="Bense V."/>
            <person name="Catcheside P."/>
            <person name="Chovatia M."/>
            <person name="Cooper J."/>
            <person name="Damon W."/>
            <person name="Desjardin D."/>
            <person name="Finy P."/>
            <person name="Geml J."/>
            <person name="Haridas S."/>
            <person name="Hughes K."/>
            <person name="Justo A."/>
            <person name="Karasinski D."/>
            <person name="Kautmanova I."/>
            <person name="Kiss B."/>
            <person name="Kocsube S."/>
            <person name="Kotiranta H."/>
            <person name="LaButti K.M."/>
            <person name="Lechner B.E."/>
            <person name="Liimatainen K."/>
            <person name="Lipzen A."/>
            <person name="Lukacs Z."/>
            <person name="Mihaltcheva S."/>
            <person name="Morgado L.N."/>
            <person name="Niskanen T."/>
            <person name="Noordeloos M.E."/>
            <person name="Ohm R.A."/>
            <person name="Ortiz-Santana B."/>
            <person name="Ovrebo C."/>
            <person name="Racz N."/>
            <person name="Riley R."/>
            <person name="Savchenko A."/>
            <person name="Shiryaev A."/>
            <person name="Soop K."/>
            <person name="Spirin V."/>
            <person name="Szebenyi C."/>
            <person name="Tomsovsky M."/>
            <person name="Tulloss R.E."/>
            <person name="Uehling J."/>
            <person name="Grigoriev I.V."/>
            <person name="Vagvolgyi C."/>
            <person name="Papp T."/>
            <person name="Martin F.M."/>
            <person name="Miettinen O."/>
            <person name="Hibbett D.S."/>
            <person name="Nagy L.G."/>
        </authorList>
    </citation>
    <scope>NUCLEOTIDE SEQUENCE [LARGE SCALE GENOMIC DNA]</scope>
    <source>
        <strain evidence="3 4">FP101781</strain>
    </source>
</reference>
<feature type="compositionally biased region" description="Low complexity" evidence="1">
    <location>
        <begin position="194"/>
        <end position="204"/>
    </location>
</feature>
<dbReference type="PANTHER" id="PTHR13360:SF1">
    <property type="entry name" value="ACTIVATING SIGNAL COINTEGRATOR 1 COMPLEX SUBUNIT 1"/>
    <property type="match status" value="1"/>
</dbReference>
<dbReference type="AlphaFoldDB" id="A0A4Y7T026"/>
<protein>
    <recommendedName>
        <fullName evidence="2">A-kinase anchor protein 7-like phosphoesterase domain-containing protein</fullName>
    </recommendedName>
</protein>
<dbReference type="GO" id="GO:0006307">
    <property type="term" value="P:DNA alkylation repair"/>
    <property type="evidence" value="ECO:0007669"/>
    <property type="project" value="InterPro"/>
</dbReference>
<dbReference type="Pfam" id="PF10469">
    <property type="entry name" value="AKAP7_NLS"/>
    <property type="match status" value="1"/>
</dbReference>
<dbReference type="STRING" id="71717.A0A4Y7T026"/>
<feature type="region of interest" description="Disordered" evidence="1">
    <location>
        <begin position="1"/>
        <end position="112"/>
    </location>
</feature>
<feature type="compositionally biased region" description="Polar residues" evidence="1">
    <location>
        <begin position="48"/>
        <end position="66"/>
    </location>
</feature>
<dbReference type="PANTHER" id="PTHR13360">
    <property type="entry name" value="ACTIVATING SIGNAL COINTEGRATOR 1 COMPLEX SUBUNIT 1"/>
    <property type="match status" value="1"/>
</dbReference>
<dbReference type="GO" id="GO:0006355">
    <property type="term" value="P:regulation of DNA-templated transcription"/>
    <property type="evidence" value="ECO:0007669"/>
    <property type="project" value="TreeGrafter"/>
</dbReference>